<protein>
    <recommendedName>
        <fullName evidence="12">Endonuclease III homolog</fullName>
        <ecNumber evidence="12">3.2.2.-</ecNumber>
        <ecNumber evidence="12">4.2.99.18</ecNumber>
    </recommendedName>
    <alternativeName>
        <fullName evidence="12">Bifunctional DNA N-glycosylase/DNA-(apurinic or apyrimidinic site) lyase</fullName>
        <shortName evidence="12">DNA glycosylase/AP lyase</shortName>
    </alternativeName>
</protein>
<dbReference type="EMBL" id="MCFE01000714">
    <property type="protein sequence ID" value="ORX81144.1"/>
    <property type="molecule type" value="Genomic_DNA"/>
</dbReference>
<dbReference type="PANTHER" id="PTHR43286:SF1">
    <property type="entry name" value="ENDONUCLEASE III-LIKE PROTEIN 1"/>
    <property type="match status" value="1"/>
</dbReference>
<evidence type="ECO:0000256" key="11">
    <source>
        <dbReference type="ARBA" id="ARBA00044632"/>
    </source>
</evidence>
<comment type="subcellular location">
    <subcellularLocation>
        <location evidence="12">Nucleus</location>
    </subcellularLocation>
    <subcellularLocation>
        <location evidence="12">Mitochondrion</location>
    </subcellularLocation>
</comment>
<dbReference type="GO" id="GO:0003677">
    <property type="term" value="F:DNA binding"/>
    <property type="evidence" value="ECO:0007669"/>
    <property type="project" value="UniProtKB-UniRule"/>
</dbReference>
<keyword evidence="12" id="KW-0496">Mitochondrion</keyword>
<evidence type="ECO:0000256" key="10">
    <source>
        <dbReference type="ARBA" id="ARBA00023295"/>
    </source>
</evidence>
<dbReference type="GO" id="GO:0006285">
    <property type="term" value="P:base-excision repair, AP site formation"/>
    <property type="evidence" value="ECO:0007669"/>
    <property type="project" value="UniProtKB-UniRule"/>
</dbReference>
<keyword evidence="12" id="KW-0539">Nucleus</keyword>
<dbReference type="Pfam" id="PF00730">
    <property type="entry name" value="HhH-GPD"/>
    <property type="match status" value="1"/>
</dbReference>
<gene>
    <name evidence="12" type="primary">NTH1</name>
    <name evidence="14" type="ORF">K493DRAFT_242146</name>
</gene>
<evidence type="ECO:0000256" key="2">
    <source>
        <dbReference type="ARBA" id="ARBA00022485"/>
    </source>
</evidence>
<dbReference type="InterPro" id="IPR011257">
    <property type="entry name" value="DNA_glycosylase"/>
</dbReference>
<keyword evidence="14" id="KW-0540">Nuclease</keyword>
<comment type="caution">
    <text evidence="12">Lacks conserved residue(s) required for the propagation of feature annotation.</text>
</comment>
<dbReference type="GO" id="GO:0006289">
    <property type="term" value="P:nucleotide-excision repair"/>
    <property type="evidence" value="ECO:0007669"/>
    <property type="project" value="TreeGrafter"/>
</dbReference>
<dbReference type="HAMAP" id="MF_03183">
    <property type="entry name" value="Endonuclease_III_Nth"/>
    <property type="match status" value="1"/>
</dbReference>
<feature type="domain" description="HhH-GPD" evidence="13">
    <location>
        <begin position="77"/>
        <end position="234"/>
    </location>
</feature>
<evidence type="ECO:0000256" key="9">
    <source>
        <dbReference type="ARBA" id="ARBA00023239"/>
    </source>
</evidence>
<keyword evidence="2" id="KW-0004">4Fe-4S</keyword>
<dbReference type="FunCoup" id="A0A1Y1X733">
    <property type="interactions" value="330"/>
</dbReference>
<evidence type="ECO:0000256" key="8">
    <source>
        <dbReference type="ARBA" id="ARBA00023204"/>
    </source>
</evidence>
<dbReference type="PANTHER" id="PTHR43286">
    <property type="entry name" value="ENDONUCLEASE III-LIKE PROTEIN 1"/>
    <property type="match status" value="1"/>
</dbReference>
<evidence type="ECO:0000313" key="15">
    <source>
        <dbReference type="Proteomes" id="UP000193498"/>
    </source>
</evidence>
<dbReference type="Proteomes" id="UP000193498">
    <property type="component" value="Unassembled WGS sequence"/>
</dbReference>
<dbReference type="Gene3D" id="1.10.340.30">
    <property type="entry name" value="Hypothetical protein, domain 2"/>
    <property type="match status" value="1"/>
</dbReference>
<keyword evidence="15" id="KW-1185">Reference proteome</keyword>
<evidence type="ECO:0000256" key="1">
    <source>
        <dbReference type="ARBA" id="ARBA00008343"/>
    </source>
</evidence>
<sequence>MPFSNTEQVDIEDLGTKEVTVKVEKPRPVSWETIYTVLREWRKKHIAPVDTMCCDRLADQQADPKTFRFQTLVALMLSSRTKDEVTAEAMKNLHATGVVSAKTLASMDAKVLYLCIAKVGFHRAKTRFIQATAKICLEEYDGDIPKNIDDLLKLPGVGPKMAYLAIQCAWKRNSGIAVDVHVHRIANRLGWTSTKTTTQTQQATTLQLLSDLEEWLPRHLWIEVNPMLVGFGQIVCGTKSPDCSRCPVANLCPSFRNSSSRRRRVSREIFLQ</sequence>
<dbReference type="GO" id="GO:0140078">
    <property type="term" value="F:class I DNA-(apurinic or apyrimidinic site) endonuclease activity"/>
    <property type="evidence" value="ECO:0007669"/>
    <property type="project" value="UniProtKB-EC"/>
</dbReference>
<dbReference type="Pfam" id="PF00633">
    <property type="entry name" value="HHH"/>
    <property type="match status" value="1"/>
</dbReference>
<evidence type="ECO:0000256" key="3">
    <source>
        <dbReference type="ARBA" id="ARBA00022723"/>
    </source>
</evidence>
<keyword evidence="8 12" id="KW-0234">DNA repair</keyword>
<evidence type="ECO:0000259" key="13">
    <source>
        <dbReference type="SMART" id="SM00478"/>
    </source>
</evidence>
<evidence type="ECO:0000256" key="7">
    <source>
        <dbReference type="ARBA" id="ARBA00023014"/>
    </source>
</evidence>
<dbReference type="SUPFAM" id="SSF48150">
    <property type="entry name" value="DNA-glycosylase"/>
    <property type="match status" value="1"/>
</dbReference>
<keyword evidence="14" id="KW-0255">Endonuclease</keyword>
<dbReference type="CDD" id="cd00056">
    <property type="entry name" value="ENDO3c"/>
    <property type="match status" value="1"/>
</dbReference>
<dbReference type="Gene3D" id="1.10.1670.10">
    <property type="entry name" value="Helix-hairpin-Helix base-excision DNA repair enzymes (C-terminal)"/>
    <property type="match status" value="1"/>
</dbReference>
<keyword evidence="5 12" id="KW-0378">Hydrolase</keyword>
<dbReference type="InterPro" id="IPR000445">
    <property type="entry name" value="HhH_motif"/>
</dbReference>
<dbReference type="EC" id="4.2.99.18" evidence="12"/>
<organism evidence="14 15">
    <name type="scientific">Basidiobolus meristosporus CBS 931.73</name>
    <dbReference type="NCBI Taxonomy" id="1314790"/>
    <lineage>
        <taxon>Eukaryota</taxon>
        <taxon>Fungi</taxon>
        <taxon>Fungi incertae sedis</taxon>
        <taxon>Zoopagomycota</taxon>
        <taxon>Entomophthoromycotina</taxon>
        <taxon>Basidiobolomycetes</taxon>
        <taxon>Basidiobolales</taxon>
        <taxon>Basidiobolaceae</taxon>
        <taxon>Basidiobolus</taxon>
    </lineage>
</organism>
<dbReference type="InterPro" id="IPR023170">
    <property type="entry name" value="HhH_base_excis_C"/>
</dbReference>
<keyword evidence="10 12" id="KW-0326">Glycosidase</keyword>
<dbReference type="OrthoDB" id="2099276at2759"/>
<evidence type="ECO:0000256" key="6">
    <source>
        <dbReference type="ARBA" id="ARBA00023004"/>
    </source>
</evidence>
<keyword evidence="6" id="KW-0408">Iron</keyword>
<evidence type="ECO:0000256" key="5">
    <source>
        <dbReference type="ARBA" id="ARBA00022801"/>
    </source>
</evidence>
<dbReference type="EC" id="3.2.2.-" evidence="12"/>
<keyword evidence="4 12" id="KW-0227">DNA damage</keyword>
<accession>A0A1Y1X733</accession>
<dbReference type="GO" id="GO:0005634">
    <property type="term" value="C:nucleus"/>
    <property type="evidence" value="ECO:0007669"/>
    <property type="project" value="UniProtKB-SubCell"/>
</dbReference>
<dbReference type="PROSITE" id="PS01155">
    <property type="entry name" value="ENDONUCLEASE_III_2"/>
    <property type="match status" value="1"/>
</dbReference>
<dbReference type="FunFam" id="1.10.340.30:FF:000005">
    <property type="entry name" value="Endonuclease III-like protein 1"/>
    <property type="match status" value="1"/>
</dbReference>
<comment type="function">
    <text evidence="12">Bifunctional DNA N-glycosylase with associated apurinic/apyrimidinic (AP) lyase function that catalyzes the first step in base excision repair (BER), the primary repair pathway for the repair of oxidative DNA damage. The DNA N-glycosylase activity releases the damaged DNA base from DNA by cleaving the N-glycosidic bond, leaving an AP site. The AP lyase activity cleaves the phosphodiester bond 3' to the AP site by a beta-elimination. Primarily recognizes and repairs oxidative base damage of pyrimidines.</text>
</comment>
<dbReference type="STRING" id="1314790.A0A1Y1X733"/>
<dbReference type="InterPro" id="IPR004036">
    <property type="entry name" value="Endonuclease-III-like_CS2"/>
</dbReference>
<dbReference type="AlphaFoldDB" id="A0A1Y1X733"/>
<dbReference type="InterPro" id="IPR003265">
    <property type="entry name" value="HhH-GPD_domain"/>
</dbReference>
<keyword evidence="3" id="KW-0479">Metal-binding</keyword>
<dbReference type="InterPro" id="IPR030841">
    <property type="entry name" value="NTH1"/>
</dbReference>
<name>A0A1Y1X733_9FUNG</name>
<dbReference type="InParanoid" id="A0A1Y1X733"/>
<dbReference type="GO" id="GO:0051539">
    <property type="term" value="F:4 iron, 4 sulfur cluster binding"/>
    <property type="evidence" value="ECO:0007669"/>
    <property type="project" value="UniProtKB-KW"/>
</dbReference>
<comment type="catalytic activity">
    <reaction evidence="11 12">
        <text>2'-deoxyribonucleotide-(2'-deoxyribose 5'-phosphate)-2'-deoxyribonucleotide-DNA = a 3'-end 2'-deoxyribonucleotide-(2,3-dehydro-2,3-deoxyribose 5'-phosphate)-DNA + a 5'-end 5'-phospho-2'-deoxyribonucleoside-DNA + H(+)</text>
        <dbReference type="Rhea" id="RHEA:66592"/>
        <dbReference type="Rhea" id="RHEA-COMP:13180"/>
        <dbReference type="Rhea" id="RHEA-COMP:16897"/>
        <dbReference type="Rhea" id="RHEA-COMP:17067"/>
        <dbReference type="ChEBI" id="CHEBI:15378"/>
        <dbReference type="ChEBI" id="CHEBI:136412"/>
        <dbReference type="ChEBI" id="CHEBI:157695"/>
        <dbReference type="ChEBI" id="CHEBI:167181"/>
        <dbReference type="EC" id="4.2.99.18"/>
    </reaction>
</comment>
<reference evidence="14 15" key="1">
    <citation type="submission" date="2016-07" db="EMBL/GenBank/DDBJ databases">
        <title>Pervasive Adenine N6-methylation of Active Genes in Fungi.</title>
        <authorList>
            <consortium name="DOE Joint Genome Institute"/>
            <person name="Mondo S.J."/>
            <person name="Dannebaum R.O."/>
            <person name="Kuo R.C."/>
            <person name="Labutti K."/>
            <person name="Haridas S."/>
            <person name="Kuo A."/>
            <person name="Salamov A."/>
            <person name="Ahrendt S.R."/>
            <person name="Lipzen A."/>
            <person name="Sullivan W."/>
            <person name="Andreopoulos W.B."/>
            <person name="Clum A."/>
            <person name="Lindquist E."/>
            <person name="Daum C."/>
            <person name="Ramamoorthy G.K."/>
            <person name="Gryganskyi A."/>
            <person name="Culley D."/>
            <person name="Magnuson J.K."/>
            <person name="James T.Y."/>
            <person name="O'Malley M.A."/>
            <person name="Stajich J.E."/>
            <person name="Spatafora J.W."/>
            <person name="Visel A."/>
            <person name="Grigoriev I.V."/>
        </authorList>
    </citation>
    <scope>NUCLEOTIDE SEQUENCE [LARGE SCALE GENOMIC DNA]</scope>
    <source>
        <strain evidence="14 15">CBS 931.73</strain>
    </source>
</reference>
<keyword evidence="9 12" id="KW-0456">Lyase</keyword>
<dbReference type="GO" id="GO:0000703">
    <property type="term" value="F:oxidized pyrimidine nucleobase lesion DNA N-glycosylase activity"/>
    <property type="evidence" value="ECO:0007669"/>
    <property type="project" value="UniProtKB-UniRule"/>
</dbReference>
<comment type="caution">
    <text evidence="14">The sequence shown here is derived from an EMBL/GenBank/DDBJ whole genome shotgun (WGS) entry which is preliminary data.</text>
</comment>
<dbReference type="GO" id="GO:0005739">
    <property type="term" value="C:mitochondrion"/>
    <property type="evidence" value="ECO:0007669"/>
    <property type="project" value="UniProtKB-SubCell"/>
</dbReference>
<proteinExistence type="inferred from homology"/>
<keyword evidence="7" id="KW-0411">Iron-sulfur</keyword>
<dbReference type="GO" id="GO:0046872">
    <property type="term" value="F:metal ion binding"/>
    <property type="evidence" value="ECO:0007669"/>
    <property type="project" value="UniProtKB-KW"/>
</dbReference>
<dbReference type="SMART" id="SM00478">
    <property type="entry name" value="ENDO3c"/>
    <property type="match status" value="1"/>
</dbReference>
<evidence type="ECO:0000256" key="4">
    <source>
        <dbReference type="ARBA" id="ARBA00022763"/>
    </source>
</evidence>
<evidence type="ECO:0000313" key="14">
    <source>
        <dbReference type="EMBL" id="ORX81144.1"/>
    </source>
</evidence>
<evidence type="ECO:0000256" key="12">
    <source>
        <dbReference type="HAMAP-Rule" id="MF_03183"/>
    </source>
</evidence>
<comment type="similarity">
    <text evidence="1 12">Belongs to the Nth/MutY family.</text>
</comment>